<proteinExistence type="predicted"/>
<dbReference type="OrthoDB" id="5868332at2759"/>
<evidence type="ECO:0000259" key="1">
    <source>
        <dbReference type="Pfam" id="PF11838"/>
    </source>
</evidence>
<dbReference type="Gene3D" id="1.25.50.20">
    <property type="match status" value="1"/>
</dbReference>
<dbReference type="Pfam" id="PF11838">
    <property type="entry name" value="ERAP1_C"/>
    <property type="match status" value="1"/>
</dbReference>
<sequence>MGLYLAEPVQLEKNRLRDALACTRDITSLKELMLLSLDRNSSFVRLQDVDYNFRSVANNPVGQEIIFSFFIEHWDDIYDGLMPERSTIGNIIKKAALGIRSQHQIEQV</sequence>
<dbReference type="AlphaFoldDB" id="A0A3P6RVQ0"/>
<feature type="domain" description="ERAP1-like C-terminal" evidence="1">
    <location>
        <begin position="4"/>
        <end position="108"/>
    </location>
</feature>
<name>A0A3P6RVQ0_CYLGO</name>
<dbReference type="Proteomes" id="UP000271889">
    <property type="component" value="Unassembled WGS sequence"/>
</dbReference>
<evidence type="ECO:0000313" key="2">
    <source>
        <dbReference type="EMBL" id="VDK48414.1"/>
    </source>
</evidence>
<gene>
    <name evidence="2" type="ORF">CGOC_LOCUS1272</name>
</gene>
<organism evidence="2 3">
    <name type="scientific">Cylicostephanus goldi</name>
    <name type="common">Nematode worm</name>
    <dbReference type="NCBI Taxonomy" id="71465"/>
    <lineage>
        <taxon>Eukaryota</taxon>
        <taxon>Metazoa</taxon>
        <taxon>Ecdysozoa</taxon>
        <taxon>Nematoda</taxon>
        <taxon>Chromadorea</taxon>
        <taxon>Rhabditida</taxon>
        <taxon>Rhabditina</taxon>
        <taxon>Rhabditomorpha</taxon>
        <taxon>Strongyloidea</taxon>
        <taxon>Strongylidae</taxon>
        <taxon>Cylicostephanus</taxon>
    </lineage>
</organism>
<dbReference type="EMBL" id="UYRV01002287">
    <property type="protein sequence ID" value="VDK48414.1"/>
    <property type="molecule type" value="Genomic_DNA"/>
</dbReference>
<evidence type="ECO:0000313" key="3">
    <source>
        <dbReference type="Proteomes" id="UP000271889"/>
    </source>
</evidence>
<reference evidence="2 3" key="1">
    <citation type="submission" date="2018-11" db="EMBL/GenBank/DDBJ databases">
        <authorList>
            <consortium name="Pathogen Informatics"/>
        </authorList>
    </citation>
    <scope>NUCLEOTIDE SEQUENCE [LARGE SCALE GENOMIC DNA]</scope>
</reference>
<protein>
    <recommendedName>
        <fullName evidence="1">ERAP1-like C-terminal domain-containing protein</fullName>
    </recommendedName>
</protein>
<dbReference type="InterPro" id="IPR024571">
    <property type="entry name" value="ERAP1-like_C_dom"/>
</dbReference>
<keyword evidence="3" id="KW-1185">Reference proteome</keyword>
<accession>A0A3P6RVQ0</accession>